<dbReference type="PROSITE" id="PS51257">
    <property type="entry name" value="PROKAR_LIPOPROTEIN"/>
    <property type="match status" value="1"/>
</dbReference>
<feature type="signal peptide" evidence="1">
    <location>
        <begin position="1"/>
        <end position="22"/>
    </location>
</feature>
<accession>A0ABV7TC66</accession>
<name>A0ABV7TC66_9GAMM</name>
<feature type="chain" id="PRO_5046949197" description="Lipoprotein" evidence="1">
    <location>
        <begin position="23"/>
        <end position="172"/>
    </location>
</feature>
<comment type="caution">
    <text evidence="2">The sequence shown here is derived from an EMBL/GenBank/DDBJ whole genome shotgun (WGS) entry which is preliminary data.</text>
</comment>
<reference evidence="3" key="1">
    <citation type="journal article" date="2019" name="Int. J. Syst. Evol. Microbiol.">
        <title>The Global Catalogue of Microorganisms (GCM) 10K type strain sequencing project: providing services to taxonomists for standard genome sequencing and annotation.</title>
        <authorList>
            <consortium name="The Broad Institute Genomics Platform"/>
            <consortium name="The Broad Institute Genome Sequencing Center for Infectious Disease"/>
            <person name="Wu L."/>
            <person name="Ma J."/>
        </authorList>
    </citation>
    <scope>NUCLEOTIDE SEQUENCE [LARGE SCALE GENOMIC DNA]</scope>
    <source>
        <strain evidence="3">KCTC 42447</strain>
    </source>
</reference>
<keyword evidence="3" id="KW-1185">Reference proteome</keyword>
<keyword evidence="1" id="KW-0732">Signal</keyword>
<evidence type="ECO:0000313" key="3">
    <source>
        <dbReference type="Proteomes" id="UP001595630"/>
    </source>
</evidence>
<protein>
    <recommendedName>
        <fullName evidence="4">Lipoprotein</fullName>
    </recommendedName>
</protein>
<dbReference type="EMBL" id="JBHRXZ010000024">
    <property type="protein sequence ID" value="MFC3609231.1"/>
    <property type="molecule type" value="Genomic_DNA"/>
</dbReference>
<dbReference type="RefSeq" id="WP_386366588.1">
    <property type="nucleotide sequence ID" value="NZ_JBHRXZ010000024.1"/>
</dbReference>
<proteinExistence type="predicted"/>
<organism evidence="2 3">
    <name type="scientific">Stutzerimonas tarimensis</name>
    <dbReference type="NCBI Taxonomy" id="1507735"/>
    <lineage>
        <taxon>Bacteria</taxon>
        <taxon>Pseudomonadati</taxon>
        <taxon>Pseudomonadota</taxon>
        <taxon>Gammaproteobacteria</taxon>
        <taxon>Pseudomonadales</taxon>
        <taxon>Pseudomonadaceae</taxon>
        <taxon>Stutzerimonas</taxon>
    </lineage>
</organism>
<dbReference type="Proteomes" id="UP001595630">
    <property type="component" value="Unassembled WGS sequence"/>
</dbReference>
<evidence type="ECO:0008006" key="4">
    <source>
        <dbReference type="Google" id="ProtNLM"/>
    </source>
</evidence>
<evidence type="ECO:0000313" key="2">
    <source>
        <dbReference type="EMBL" id="MFC3609231.1"/>
    </source>
</evidence>
<gene>
    <name evidence="2" type="ORF">ACFOMF_15735</name>
</gene>
<evidence type="ECO:0000256" key="1">
    <source>
        <dbReference type="SAM" id="SignalP"/>
    </source>
</evidence>
<sequence length="172" mass="18379">MKTPLAAALLVALGGCAAPASYCDLSETGSACRQQHLLQQNDLIQAQILVTSGGEEGFELAAALLDRAEGGDRRGEVHFYRGLLGIRSGAALADTLAQLDTAASRQHPHAVALLYKIYSEPYLVAEADPERARQYRDAYAELDVARSGYPSFEQALVIVERLLPPQASAVSP</sequence>